<dbReference type="InterPro" id="IPR003848">
    <property type="entry name" value="DUF218"/>
</dbReference>
<reference evidence="3 4" key="1">
    <citation type="submission" date="2019-10" db="EMBL/GenBank/DDBJ databases">
        <title>Streptomyces sp. nov., a novel actinobacterium isolated from alkaline environment.</title>
        <authorList>
            <person name="Golinska P."/>
        </authorList>
    </citation>
    <scope>NUCLEOTIDE SEQUENCE [LARGE SCALE GENOMIC DNA]</scope>
    <source>
        <strain evidence="3 4">OF1</strain>
    </source>
</reference>
<evidence type="ECO:0000313" key="3">
    <source>
        <dbReference type="EMBL" id="MQS00357.1"/>
    </source>
</evidence>
<dbReference type="InterPro" id="IPR051599">
    <property type="entry name" value="Cell_Envelope_Assoc"/>
</dbReference>
<protein>
    <submittedName>
        <fullName evidence="2">YdcF family protein</fullName>
    </submittedName>
</protein>
<reference evidence="5" key="2">
    <citation type="submission" date="2020-05" db="EMBL/GenBank/DDBJ databases">
        <title>Classification of alakaliphilic streptomycetes isolated from an alkaline soil next to Lonar Crater, India and a proposal for the recognition of Streptomyces alkaliterrae sp. nov.</title>
        <authorList>
            <person name="Golinska P."/>
        </authorList>
    </citation>
    <scope>NUCLEOTIDE SEQUENCE [LARGE SCALE GENOMIC DNA]</scope>
    <source>
        <strain evidence="5">OF8</strain>
    </source>
</reference>
<feature type="domain" description="DUF218" evidence="1">
    <location>
        <begin position="33"/>
        <end position="153"/>
    </location>
</feature>
<keyword evidence="4" id="KW-1185">Reference proteome</keyword>
<dbReference type="Pfam" id="PF02698">
    <property type="entry name" value="DUF218"/>
    <property type="match status" value="1"/>
</dbReference>
<dbReference type="Proteomes" id="UP000517765">
    <property type="component" value="Unassembled WGS sequence"/>
</dbReference>
<dbReference type="AlphaFoldDB" id="A0A5P0YL40"/>
<evidence type="ECO:0000313" key="2">
    <source>
        <dbReference type="EMBL" id="MBB1257468.1"/>
    </source>
</evidence>
<sequence length="202" mass="21423">MLLCVLALLPTTWIRLSTDGRVGPAAAAPHAPVAMVFGAGLRDGEPSRYLASRLDTAADLYHGGKVRALLLTGDNSRADYDEPTAMRDHLLRRGVPADRVVLDYAGFDTWASCSRAKRVFGVDEALLVSQAFHVPRAVALCDAAGVRAHGVAVAEARNAVWYAGHLRELAAGVKAGLEATFTPDPRFLGPQEPGIARALSAD</sequence>
<name>A0A5P0YL40_9ACTN</name>
<dbReference type="OrthoDB" id="9782395at2"/>
<gene>
    <name evidence="3" type="ORF">FNX44_000380</name>
    <name evidence="2" type="ORF">H3147_01285</name>
</gene>
<dbReference type="Proteomes" id="UP000320857">
    <property type="component" value="Unassembled WGS sequence"/>
</dbReference>
<evidence type="ECO:0000313" key="4">
    <source>
        <dbReference type="Proteomes" id="UP000320857"/>
    </source>
</evidence>
<organism evidence="3 4">
    <name type="scientific">Streptomyces alkaliterrae</name>
    <dbReference type="NCBI Taxonomy" id="2213162"/>
    <lineage>
        <taxon>Bacteria</taxon>
        <taxon>Bacillati</taxon>
        <taxon>Actinomycetota</taxon>
        <taxon>Actinomycetes</taxon>
        <taxon>Kitasatosporales</taxon>
        <taxon>Streptomycetaceae</taxon>
        <taxon>Streptomyces</taxon>
    </lineage>
</organism>
<reference evidence="2" key="3">
    <citation type="journal article" name="Syst. Appl. Microbiol.">
        <title>Streptomyces alkaliterrae sp. nov., isolated from an alkaline soil, and emended descriptions of Streptomyces alkaliphilus, Streptomyces calidiresistens and Streptomyces durbertensis.</title>
        <authorList>
            <person name="Swiecimska M."/>
            <person name="Golinska P."/>
            <person name="Nouioui I."/>
            <person name="Wypij M."/>
            <person name="Rai M."/>
            <person name="Sangal V."/>
            <person name="Goodfellow M."/>
        </authorList>
    </citation>
    <scope>NUCLEOTIDE SEQUENCE</scope>
    <source>
        <strain evidence="2">OF8</strain>
    </source>
</reference>
<dbReference type="GO" id="GO:0005886">
    <property type="term" value="C:plasma membrane"/>
    <property type="evidence" value="ECO:0007669"/>
    <property type="project" value="TreeGrafter"/>
</dbReference>
<dbReference type="PANTHER" id="PTHR30336:SF6">
    <property type="entry name" value="INTEGRAL MEMBRANE PROTEIN"/>
    <property type="match status" value="1"/>
</dbReference>
<dbReference type="PANTHER" id="PTHR30336">
    <property type="entry name" value="INNER MEMBRANE PROTEIN, PROBABLE PERMEASE"/>
    <property type="match status" value="1"/>
</dbReference>
<evidence type="ECO:0000259" key="1">
    <source>
        <dbReference type="Pfam" id="PF02698"/>
    </source>
</evidence>
<comment type="caution">
    <text evidence="3">The sequence shown here is derived from an EMBL/GenBank/DDBJ whole genome shotgun (WGS) entry which is preliminary data.</text>
</comment>
<dbReference type="EMBL" id="JABJXA010000004">
    <property type="protein sequence ID" value="MBB1257468.1"/>
    <property type="molecule type" value="Genomic_DNA"/>
</dbReference>
<dbReference type="CDD" id="cd06259">
    <property type="entry name" value="YdcF-like"/>
    <property type="match status" value="1"/>
</dbReference>
<proteinExistence type="predicted"/>
<dbReference type="EMBL" id="VJYK02000002">
    <property type="protein sequence ID" value="MQS00357.1"/>
    <property type="molecule type" value="Genomic_DNA"/>
</dbReference>
<evidence type="ECO:0000313" key="5">
    <source>
        <dbReference type="Proteomes" id="UP000517765"/>
    </source>
</evidence>
<dbReference type="RefSeq" id="WP_143645851.1">
    <property type="nucleotide sequence ID" value="NZ_JABJXA010000004.1"/>
</dbReference>
<accession>A0A5P0YL40</accession>